<reference evidence="1 2" key="1">
    <citation type="submission" date="2024-01" db="EMBL/GenBank/DDBJ databases">
        <title>The genomes of 5 underutilized Papilionoideae crops provide insights into root nodulation and disease resistance.</title>
        <authorList>
            <person name="Yuan L."/>
        </authorList>
    </citation>
    <scope>NUCLEOTIDE SEQUENCE [LARGE SCALE GENOMIC DNA]</scope>
    <source>
        <strain evidence="1">LY-2023</strain>
        <tissue evidence="1">Leaf</tissue>
    </source>
</reference>
<evidence type="ECO:0000313" key="1">
    <source>
        <dbReference type="EMBL" id="KAK7264552.1"/>
    </source>
</evidence>
<protein>
    <submittedName>
        <fullName evidence="1">Uncharacterized protein</fullName>
    </submittedName>
</protein>
<proteinExistence type="predicted"/>
<dbReference type="AlphaFoldDB" id="A0AAN9EVW5"/>
<keyword evidence="2" id="KW-1185">Reference proteome</keyword>
<comment type="caution">
    <text evidence="1">The sequence shown here is derived from an EMBL/GenBank/DDBJ whole genome shotgun (WGS) entry which is preliminary data.</text>
</comment>
<name>A0AAN9EVW5_CLITE</name>
<dbReference type="EMBL" id="JAYKXN010000008">
    <property type="protein sequence ID" value="KAK7264552.1"/>
    <property type="molecule type" value="Genomic_DNA"/>
</dbReference>
<sequence length="104" mass="11946">MQQLVARDCIERAVRKLMDGGDEIRRRAKHFWKKAKEALEEGGSSYNNLTALIHYLKQLRDSNASTFSCEPLLMTCGGSGSRPHLVEILAFDILIVWWFRILHS</sequence>
<organism evidence="1 2">
    <name type="scientific">Clitoria ternatea</name>
    <name type="common">Butterfly pea</name>
    <dbReference type="NCBI Taxonomy" id="43366"/>
    <lineage>
        <taxon>Eukaryota</taxon>
        <taxon>Viridiplantae</taxon>
        <taxon>Streptophyta</taxon>
        <taxon>Embryophyta</taxon>
        <taxon>Tracheophyta</taxon>
        <taxon>Spermatophyta</taxon>
        <taxon>Magnoliopsida</taxon>
        <taxon>eudicotyledons</taxon>
        <taxon>Gunneridae</taxon>
        <taxon>Pentapetalae</taxon>
        <taxon>rosids</taxon>
        <taxon>fabids</taxon>
        <taxon>Fabales</taxon>
        <taxon>Fabaceae</taxon>
        <taxon>Papilionoideae</taxon>
        <taxon>50 kb inversion clade</taxon>
        <taxon>NPAAA clade</taxon>
        <taxon>indigoferoid/millettioid clade</taxon>
        <taxon>Phaseoleae</taxon>
        <taxon>Clitoria</taxon>
    </lineage>
</organism>
<accession>A0AAN9EVW5</accession>
<dbReference type="Gene3D" id="3.40.50.2000">
    <property type="entry name" value="Glycogen Phosphorylase B"/>
    <property type="match status" value="2"/>
</dbReference>
<evidence type="ECO:0000313" key="2">
    <source>
        <dbReference type="Proteomes" id="UP001359559"/>
    </source>
</evidence>
<dbReference type="Proteomes" id="UP001359559">
    <property type="component" value="Unassembled WGS sequence"/>
</dbReference>
<gene>
    <name evidence="1" type="ORF">RJT34_32161</name>
</gene>
<dbReference type="SUPFAM" id="SSF53756">
    <property type="entry name" value="UDP-Glycosyltransferase/glycogen phosphorylase"/>
    <property type="match status" value="1"/>
</dbReference>